<dbReference type="NCBIfam" id="TIGR00229">
    <property type="entry name" value="sensory_box"/>
    <property type="match status" value="1"/>
</dbReference>
<feature type="transmembrane region" description="Helical" evidence="1">
    <location>
        <begin position="120"/>
        <end position="141"/>
    </location>
</feature>
<evidence type="ECO:0000313" key="3">
    <source>
        <dbReference type="EMBL" id="SIS73868.1"/>
    </source>
</evidence>
<evidence type="ECO:0000313" key="4">
    <source>
        <dbReference type="Proteomes" id="UP000185678"/>
    </source>
</evidence>
<dbReference type="SUPFAM" id="SSF55785">
    <property type="entry name" value="PYP-like sensor domain (PAS domain)"/>
    <property type="match status" value="1"/>
</dbReference>
<dbReference type="InterPro" id="IPR035965">
    <property type="entry name" value="PAS-like_dom_sf"/>
</dbReference>
<keyword evidence="1" id="KW-0472">Membrane</keyword>
<keyword evidence="4" id="KW-1185">Reference proteome</keyword>
<keyword evidence="1" id="KW-1133">Transmembrane helix</keyword>
<dbReference type="AlphaFoldDB" id="A0A1N7LJ41"/>
<dbReference type="RefSeq" id="WP_076400012.1">
    <property type="nucleotide sequence ID" value="NZ_FTOA01000003.1"/>
</dbReference>
<feature type="transmembrane region" description="Helical" evidence="1">
    <location>
        <begin position="95"/>
        <end position="114"/>
    </location>
</feature>
<dbReference type="Pfam" id="PF08447">
    <property type="entry name" value="PAS_3"/>
    <property type="match status" value="1"/>
</dbReference>
<keyword evidence="1" id="KW-0812">Transmembrane</keyword>
<gene>
    <name evidence="3" type="ORF">SAMN05421779_103361</name>
</gene>
<feature type="transmembrane region" description="Helical" evidence="1">
    <location>
        <begin position="153"/>
        <end position="178"/>
    </location>
</feature>
<dbReference type="Gene3D" id="3.30.450.20">
    <property type="entry name" value="PAS domain"/>
    <property type="match status" value="1"/>
</dbReference>
<feature type="transmembrane region" description="Helical" evidence="1">
    <location>
        <begin position="66"/>
        <end position="88"/>
    </location>
</feature>
<feature type="domain" description="PAS" evidence="2">
    <location>
        <begin position="242"/>
        <end position="293"/>
    </location>
</feature>
<reference evidence="3 4" key="1">
    <citation type="submission" date="2017-01" db="EMBL/GenBank/DDBJ databases">
        <authorList>
            <person name="Mah S.A."/>
            <person name="Swanson W.J."/>
            <person name="Moy G.W."/>
            <person name="Vacquier V.D."/>
        </authorList>
    </citation>
    <scope>NUCLEOTIDE SEQUENCE [LARGE SCALE GENOMIC DNA]</scope>
    <source>
        <strain evidence="3 4">DSM 11589</strain>
    </source>
</reference>
<feature type="transmembrane region" description="Helical" evidence="1">
    <location>
        <begin position="190"/>
        <end position="213"/>
    </location>
</feature>
<dbReference type="CDD" id="cd00130">
    <property type="entry name" value="PAS"/>
    <property type="match status" value="1"/>
</dbReference>
<dbReference type="EMBL" id="FTOA01000003">
    <property type="protein sequence ID" value="SIS73868.1"/>
    <property type="molecule type" value="Genomic_DNA"/>
</dbReference>
<sequence length="355" mass="38616">MLTISVPTAMLLMTIVSLSLAGMTLLVWGLLERHRAVLVWAIAHALWAGSILLLMGRGILPDVLSILLANAMAVSSLIAVWWGVALFIGKPLPMLGTASISTAYGLAFPWLTWITPSLSARVVVVRLLMLFALTGALHTLLVNRKRIGNTKAILLSLIGLLPGMLVMGGTLIGAVLTWESPAAFFEHPVVRMTVIGGIVANLAWGLSVLFLVIERRSLLREQDEAVHHVLTEQSVVGLYMIEGDRFTYVNNACADIFGYCPQVLVDEMQVLDLAIPEDRERLGEGLRRYASGELNGRRYHYRAQRRNGELVDIEGEARLAHWQGRNVVVGVMVALGGTASPVPQPENLPLAGTLP</sequence>
<organism evidence="3 4">
    <name type="scientific">Insolitispirillum peregrinum</name>
    <dbReference type="NCBI Taxonomy" id="80876"/>
    <lineage>
        <taxon>Bacteria</taxon>
        <taxon>Pseudomonadati</taxon>
        <taxon>Pseudomonadota</taxon>
        <taxon>Alphaproteobacteria</taxon>
        <taxon>Rhodospirillales</taxon>
        <taxon>Novispirillaceae</taxon>
        <taxon>Insolitispirillum</taxon>
    </lineage>
</organism>
<dbReference type="InterPro" id="IPR013655">
    <property type="entry name" value="PAS_fold_3"/>
</dbReference>
<evidence type="ECO:0000256" key="1">
    <source>
        <dbReference type="SAM" id="Phobius"/>
    </source>
</evidence>
<feature type="transmembrane region" description="Helical" evidence="1">
    <location>
        <begin position="6"/>
        <end position="31"/>
    </location>
</feature>
<dbReference type="InterPro" id="IPR000014">
    <property type="entry name" value="PAS"/>
</dbReference>
<dbReference type="OrthoDB" id="9760752at2"/>
<dbReference type="Proteomes" id="UP000185678">
    <property type="component" value="Unassembled WGS sequence"/>
</dbReference>
<accession>A0A1N7LJ41</accession>
<dbReference type="PROSITE" id="PS50112">
    <property type="entry name" value="PAS"/>
    <property type="match status" value="1"/>
</dbReference>
<dbReference type="STRING" id="80876.SAMN05421779_103361"/>
<protein>
    <submittedName>
        <fullName evidence="3">PAS domain S-box-containing protein</fullName>
    </submittedName>
</protein>
<dbReference type="SMART" id="SM00091">
    <property type="entry name" value="PAS"/>
    <property type="match status" value="1"/>
</dbReference>
<evidence type="ECO:0000259" key="2">
    <source>
        <dbReference type="PROSITE" id="PS50112"/>
    </source>
</evidence>
<proteinExistence type="predicted"/>
<feature type="transmembrane region" description="Helical" evidence="1">
    <location>
        <begin position="38"/>
        <end position="60"/>
    </location>
</feature>
<name>A0A1N7LJ41_9PROT</name>